<gene>
    <name evidence="2" type="primary">yfdE</name>
    <name evidence="2" type="ORF">DTO96_101517</name>
</gene>
<dbReference type="AlphaFoldDB" id="A0A345DBP3"/>
<dbReference type="KEGG" id="hyf:DTO96_101517"/>
<dbReference type="Gene3D" id="3.30.1540.10">
    <property type="entry name" value="formyl-coa transferase, domain 3"/>
    <property type="match status" value="1"/>
</dbReference>
<accession>A0A345DBP3</accession>
<dbReference type="PANTHER" id="PTHR48207:SF3">
    <property type="entry name" value="SUCCINATE--HYDROXYMETHYLGLUTARATE COA-TRANSFERASE"/>
    <property type="match status" value="1"/>
</dbReference>
<dbReference type="EMBL" id="CP031124">
    <property type="protein sequence ID" value="AXF85781.1"/>
    <property type="molecule type" value="Genomic_DNA"/>
</dbReference>
<dbReference type="Gene3D" id="3.40.50.10540">
    <property type="entry name" value="Crotonobetainyl-coa:carnitine coa-transferase, domain 1"/>
    <property type="match status" value="1"/>
</dbReference>
<proteinExistence type="predicted"/>
<organism evidence="2 3">
    <name type="scientific">Ephemeroptericola cinctiostellae</name>
    <dbReference type="NCBI Taxonomy" id="2268024"/>
    <lineage>
        <taxon>Bacteria</taxon>
        <taxon>Pseudomonadati</taxon>
        <taxon>Pseudomonadota</taxon>
        <taxon>Betaproteobacteria</taxon>
        <taxon>Burkholderiales</taxon>
        <taxon>Burkholderiaceae</taxon>
        <taxon>Ephemeroptericola</taxon>
    </lineage>
</organism>
<evidence type="ECO:0000313" key="3">
    <source>
        <dbReference type="Proteomes" id="UP000252182"/>
    </source>
</evidence>
<reference evidence="3" key="1">
    <citation type="submission" date="2018-07" db="EMBL/GenBank/DDBJ databases">
        <authorList>
            <person name="Kim H."/>
        </authorList>
    </citation>
    <scope>NUCLEOTIDE SEQUENCE [LARGE SCALE GENOMIC DNA]</scope>
    <source>
        <strain evidence="3">F02</strain>
    </source>
</reference>
<dbReference type="OrthoDB" id="5294844at2"/>
<name>A0A345DBP3_9BURK</name>
<dbReference type="InterPro" id="IPR044855">
    <property type="entry name" value="CoA-Trfase_III_dom3_sf"/>
</dbReference>
<sequence length="371" mass="40361">MPQALSHLKIIDLSRILAGPFASQTLGDMGAQVIKIEHPDGDDTRRWGPPFVERTDGSRDAAYFFCCNRNKTNISLDFTQATDRATLLDMIKDADVLIENYKVGGLHKYGLDYDSIRLINPHIIYCSITGFGQTGPYKERPGYDALIQAMGGLMSITGEADGAPQKVGVAVVDLMTGMYATTAVLAALSYREQTGIGQHIDLALFDVQAAMLANQASTYLLSGDVPTRKGSAHPSIAPYQPMSVADGYVMMAVGNDRQFTALCDAAGCLDLAQDERFSSNAARVKHRIELEMALAPSLMGKNIKEWITLGEQRGFPCGPINTIDRVFADEQLLSRNMVVTADDGSRLVANPIKFSETPIERYTSPPVLKSS</sequence>
<dbReference type="Pfam" id="PF02515">
    <property type="entry name" value="CoA_transf_3"/>
    <property type="match status" value="1"/>
</dbReference>
<keyword evidence="3" id="KW-1185">Reference proteome</keyword>
<dbReference type="PANTHER" id="PTHR48207">
    <property type="entry name" value="SUCCINATE--HYDROXYMETHYLGLUTARATE COA-TRANSFERASE"/>
    <property type="match status" value="1"/>
</dbReference>
<dbReference type="EC" id="2.8.3.19" evidence="2"/>
<evidence type="ECO:0000256" key="1">
    <source>
        <dbReference type="ARBA" id="ARBA00022679"/>
    </source>
</evidence>
<protein>
    <submittedName>
        <fullName evidence="2">Acetyl-CoA:oxalate CoA-transferase</fullName>
        <ecNumber evidence="2">2.8.3.19</ecNumber>
    </submittedName>
</protein>
<evidence type="ECO:0000313" key="2">
    <source>
        <dbReference type="EMBL" id="AXF85781.1"/>
    </source>
</evidence>
<dbReference type="InterPro" id="IPR003673">
    <property type="entry name" value="CoA-Trfase_fam_III"/>
</dbReference>
<keyword evidence="1 2" id="KW-0808">Transferase</keyword>
<dbReference type="SUPFAM" id="SSF89796">
    <property type="entry name" value="CoA-transferase family III (CaiB/BaiF)"/>
    <property type="match status" value="1"/>
</dbReference>
<dbReference type="InterPro" id="IPR050483">
    <property type="entry name" value="CoA-transferase_III_domain"/>
</dbReference>
<dbReference type="InterPro" id="IPR023606">
    <property type="entry name" value="CoA-Trfase_III_dom_1_sf"/>
</dbReference>
<dbReference type="Proteomes" id="UP000252182">
    <property type="component" value="Chromosome"/>
</dbReference>
<dbReference type="GO" id="GO:0008410">
    <property type="term" value="F:CoA-transferase activity"/>
    <property type="evidence" value="ECO:0007669"/>
    <property type="project" value="TreeGrafter"/>
</dbReference>
<dbReference type="RefSeq" id="WP_114562936.1">
    <property type="nucleotide sequence ID" value="NZ_CP031124.1"/>
</dbReference>